<evidence type="ECO:0000256" key="1">
    <source>
        <dbReference type="SAM" id="Phobius"/>
    </source>
</evidence>
<feature type="transmembrane region" description="Helical" evidence="1">
    <location>
        <begin position="91"/>
        <end position="112"/>
    </location>
</feature>
<keyword evidence="1" id="KW-0472">Membrane</keyword>
<keyword evidence="1" id="KW-1133">Transmembrane helix</keyword>
<protein>
    <submittedName>
        <fullName evidence="2">Uncharacterized protein</fullName>
    </submittedName>
</protein>
<reference evidence="2" key="1">
    <citation type="submission" date="2019-02" db="EMBL/GenBank/DDBJ databases">
        <authorList>
            <person name="Gruber-Vodicka R. H."/>
            <person name="Seah K. B. B."/>
        </authorList>
    </citation>
    <scope>NUCLEOTIDE SEQUENCE</scope>
    <source>
        <strain evidence="2">BECK_BZ123</strain>
    </source>
</reference>
<dbReference type="AlphaFoldDB" id="A0A450YQZ4"/>
<feature type="transmembrane region" description="Helical" evidence="1">
    <location>
        <begin position="269"/>
        <end position="290"/>
    </location>
</feature>
<keyword evidence="1" id="KW-0812">Transmembrane</keyword>
<feature type="transmembrane region" description="Helical" evidence="1">
    <location>
        <begin position="132"/>
        <end position="156"/>
    </location>
</feature>
<dbReference type="EMBL" id="CAADFS010000019">
    <property type="protein sequence ID" value="VFK43943.1"/>
    <property type="molecule type" value="Genomic_DNA"/>
</dbReference>
<feature type="transmembrane region" description="Helical" evidence="1">
    <location>
        <begin position="61"/>
        <end position="84"/>
    </location>
</feature>
<proteinExistence type="predicted"/>
<gene>
    <name evidence="2" type="ORF">BECKTC1821D_GA0114238_101925</name>
</gene>
<name>A0A450YQZ4_9GAMM</name>
<sequence length="294" mass="34236">MYNYFKNKKYPLERISLESLIKHAMPLWMLIIFVFVFYFIGYAICLADIEWGDTRKWMFLWNISVVFLVVSMMWSSLVSIGIILNYRKQMVFWILFSIVFFVIGLMYTPFIISLMDSEGIFSNMEDEKPVVILVTLNIFSVIVMSLLVSSISLLTIDYRDSEKMIKQRTEEIYMSLYSSAALLTAGVLEVYCLSEWSTKLNSVIEHLPSKDMATEIALFFTLMLAVIYIPLFLKRNKLLDNFLLKKNFESKKEIEDWYARNLLEKRAGVDFFGISAFLLPVMTGVLVNVISSRP</sequence>
<feature type="transmembrane region" description="Helical" evidence="1">
    <location>
        <begin position="216"/>
        <end position="233"/>
    </location>
</feature>
<feature type="transmembrane region" description="Helical" evidence="1">
    <location>
        <begin position="27"/>
        <end position="49"/>
    </location>
</feature>
<evidence type="ECO:0000313" key="2">
    <source>
        <dbReference type="EMBL" id="VFK43943.1"/>
    </source>
</evidence>
<accession>A0A450YQZ4</accession>
<organism evidence="2">
    <name type="scientific">Candidatus Kentrum sp. TC</name>
    <dbReference type="NCBI Taxonomy" id="2126339"/>
    <lineage>
        <taxon>Bacteria</taxon>
        <taxon>Pseudomonadati</taxon>
        <taxon>Pseudomonadota</taxon>
        <taxon>Gammaproteobacteria</taxon>
        <taxon>Candidatus Kentrum</taxon>
    </lineage>
</organism>
<feature type="transmembrane region" description="Helical" evidence="1">
    <location>
        <begin position="176"/>
        <end position="196"/>
    </location>
</feature>